<dbReference type="PANTHER" id="PTHR31423:SF3">
    <property type="entry name" value="PROLYL-TRNA SYNTHETASE ASSOCIATED DOMAIN-CONTAINING PROTEIN 1-RELATED"/>
    <property type="match status" value="1"/>
</dbReference>
<evidence type="ECO:0000313" key="3">
    <source>
        <dbReference type="EMBL" id="HIX68452.1"/>
    </source>
</evidence>
<sequence>MTEEGKRIVEYVRAHGFSYELMEHEPVYTVDEIEKLGLWNHENGIGAKNLFLRDGSGKRHFLVVIREDQQADLKQIRKEIGSSRLSFASKERLAKYLKVSAGSVSPLGILNDAECEVEVFFDKGLKEYLYTAVHPNDNSATLWMKTKDLVKIIQEHGNSFDWVEIGGAES</sequence>
<evidence type="ECO:0000313" key="4">
    <source>
        <dbReference type="Proteomes" id="UP000886721"/>
    </source>
</evidence>
<dbReference type="EMBL" id="DXEM01000031">
    <property type="protein sequence ID" value="HIX68452.1"/>
    <property type="molecule type" value="Genomic_DNA"/>
</dbReference>
<organism evidence="3 4">
    <name type="scientific">Candidatus Anaerostipes excrementavium</name>
    <dbReference type="NCBI Taxonomy" id="2838463"/>
    <lineage>
        <taxon>Bacteria</taxon>
        <taxon>Bacillati</taxon>
        <taxon>Bacillota</taxon>
        <taxon>Clostridia</taxon>
        <taxon>Lachnospirales</taxon>
        <taxon>Lachnospiraceae</taxon>
        <taxon>Anaerostipes</taxon>
    </lineage>
</organism>
<proteinExistence type="inferred from homology"/>
<dbReference type="InterPro" id="IPR007214">
    <property type="entry name" value="YbaK/aa-tRNA-synth-assoc-dom"/>
</dbReference>
<dbReference type="Proteomes" id="UP000886721">
    <property type="component" value="Unassembled WGS sequence"/>
</dbReference>
<dbReference type="Pfam" id="PF04073">
    <property type="entry name" value="tRNA_edit"/>
    <property type="match status" value="1"/>
</dbReference>
<dbReference type="SUPFAM" id="SSF55826">
    <property type="entry name" value="YbaK/ProRS associated domain"/>
    <property type="match status" value="1"/>
</dbReference>
<dbReference type="InterPro" id="IPR040285">
    <property type="entry name" value="ProX/PRXD1"/>
</dbReference>
<dbReference type="GO" id="GO:0002161">
    <property type="term" value="F:aminoacyl-tRNA deacylase activity"/>
    <property type="evidence" value="ECO:0007669"/>
    <property type="project" value="InterPro"/>
</dbReference>
<dbReference type="InterPro" id="IPR036754">
    <property type="entry name" value="YbaK/aa-tRNA-synt-asso_dom_sf"/>
</dbReference>
<comment type="similarity">
    <text evidence="1">Belongs to the PRORSD1 family.</text>
</comment>
<evidence type="ECO:0000256" key="1">
    <source>
        <dbReference type="ARBA" id="ARBA00010201"/>
    </source>
</evidence>
<comment type="caution">
    <text evidence="3">The sequence shown here is derived from an EMBL/GenBank/DDBJ whole genome shotgun (WGS) entry which is preliminary data.</text>
</comment>
<dbReference type="AlphaFoldDB" id="A0A9D1WWZ1"/>
<name>A0A9D1WWZ1_9FIRM</name>
<dbReference type="PANTHER" id="PTHR31423">
    <property type="entry name" value="YBAK DOMAIN-CONTAINING PROTEIN"/>
    <property type="match status" value="1"/>
</dbReference>
<protein>
    <submittedName>
        <fullName evidence="3">Prolyl-tRNA synthetase associated domain-containing protein</fullName>
    </submittedName>
</protein>
<reference evidence="3" key="1">
    <citation type="journal article" date="2021" name="PeerJ">
        <title>Extensive microbial diversity within the chicken gut microbiome revealed by metagenomics and culture.</title>
        <authorList>
            <person name="Gilroy R."/>
            <person name="Ravi A."/>
            <person name="Getino M."/>
            <person name="Pursley I."/>
            <person name="Horton D.L."/>
            <person name="Alikhan N.F."/>
            <person name="Baker D."/>
            <person name="Gharbi K."/>
            <person name="Hall N."/>
            <person name="Watson M."/>
            <person name="Adriaenssens E.M."/>
            <person name="Foster-Nyarko E."/>
            <person name="Jarju S."/>
            <person name="Secka A."/>
            <person name="Antonio M."/>
            <person name="Oren A."/>
            <person name="Chaudhuri R.R."/>
            <person name="La Ragione R."/>
            <person name="Hildebrand F."/>
            <person name="Pallen M.J."/>
        </authorList>
    </citation>
    <scope>NUCLEOTIDE SEQUENCE</scope>
    <source>
        <strain evidence="3">CHK191-13928</strain>
    </source>
</reference>
<reference evidence="3" key="2">
    <citation type="submission" date="2021-04" db="EMBL/GenBank/DDBJ databases">
        <authorList>
            <person name="Gilroy R."/>
        </authorList>
    </citation>
    <scope>NUCLEOTIDE SEQUENCE</scope>
    <source>
        <strain evidence="3">CHK191-13928</strain>
    </source>
</reference>
<gene>
    <name evidence="3" type="ORF">H9735_10100</name>
</gene>
<accession>A0A9D1WWZ1</accession>
<dbReference type="FunFam" id="3.90.960.10:FF:000005">
    <property type="entry name" value="Putative prolyl-tRNA synthetase"/>
    <property type="match status" value="1"/>
</dbReference>
<feature type="domain" description="YbaK/aminoacyl-tRNA synthetase-associated" evidence="2">
    <location>
        <begin position="24"/>
        <end position="151"/>
    </location>
</feature>
<evidence type="ECO:0000259" key="2">
    <source>
        <dbReference type="Pfam" id="PF04073"/>
    </source>
</evidence>
<dbReference type="Gene3D" id="3.90.960.10">
    <property type="entry name" value="YbaK/aminoacyl-tRNA synthetase-associated domain"/>
    <property type="match status" value="1"/>
</dbReference>
<dbReference type="CDD" id="cd04335">
    <property type="entry name" value="PrdX_deacylase"/>
    <property type="match status" value="1"/>
</dbReference>